<keyword evidence="1" id="KW-0496">Mitochondrion</keyword>
<protein>
    <submittedName>
        <fullName evidence="1">Uncharacterized protein</fullName>
    </submittedName>
</protein>
<geneLocation type="mitochondrion" evidence="1"/>
<name>A0A5Q0N282_AMABU</name>
<reference evidence="1" key="1">
    <citation type="journal article" name="Front. Microbiol.">
        <title>Comparative Mitogenome Analysis Reveals Mitochondrial Genome Differentiation in Ectomycorrhizal and Asymbiotic Amanita Species.</title>
        <authorList>
            <person name="Li Q."/>
            <person name="He X."/>
            <person name="Ren Y."/>
            <person name="Xiong C."/>
            <person name="Jin X."/>
            <person name="Peng L."/>
            <person name="Huang W."/>
        </authorList>
    </citation>
    <scope>NUCLEOTIDE SEQUENCE</scope>
</reference>
<gene>
    <name evidence="1" type="primary">orf138</name>
</gene>
<sequence>MKNYIPKHYVSCLLKNHLLSKDVIENNYVINNEGLKQEFQDFQIENNRVLNKITDNLRPKNEILENNPQFQTRLQEIKITINISHEEVSVKYKLINNNYKNDTTKDSTIQLQDYMIKGKKLSSNIDNLLDFLKDIGVI</sequence>
<dbReference type="GeneID" id="42437714"/>
<organism evidence="1">
    <name type="scientific">Amanita brunnescens</name>
    <name type="common">Brown star-footed amanita</name>
    <dbReference type="NCBI Taxonomy" id="87326"/>
    <lineage>
        <taxon>Eukaryota</taxon>
        <taxon>Fungi</taxon>
        <taxon>Dikarya</taxon>
        <taxon>Basidiomycota</taxon>
        <taxon>Agaricomycotina</taxon>
        <taxon>Agaricomycetes</taxon>
        <taxon>Agaricomycetidae</taxon>
        <taxon>Agaricales</taxon>
        <taxon>Pluteineae</taxon>
        <taxon>Amanitaceae</taxon>
        <taxon>Amanita</taxon>
    </lineage>
</organism>
<dbReference type="EMBL" id="MK993557">
    <property type="protein sequence ID" value="QFZ98573.1"/>
    <property type="molecule type" value="Genomic_DNA"/>
</dbReference>
<evidence type="ECO:0000313" key="1">
    <source>
        <dbReference type="EMBL" id="QFZ98573.1"/>
    </source>
</evidence>
<accession>A0A5Q0N282</accession>
<dbReference type="RefSeq" id="YP_009710624.1">
    <property type="nucleotide sequence ID" value="NC_045197.1"/>
</dbReference>
<proteinExistence type="predicted"/>
<dbReference type="AlphaFoldDB" id="A0A5Q0N282"/>